<dbReference type="Gene3D" id="3.40.50.2000">
    <property type="entry name" value="Glycogen Phosphorylase B"/>
    <property type="match status" value="1"/>
</dbReference>
<gene>
    <name evidence="1" type="ORF">EMA8858_02113</name>
</gene>
<dbReference type="RefSeq" id="WP_238806558.1">
    <property type="nucleotide sequence ID" value="NZ_CAKLPY010000002.1"/>
</dbReference>
<accession>A0ABN8EVJ3</accession>
<dbReference type="Pfam" id="PF13692">
    <property type="entry name" value="Glyco_trans_1_4"/>
    <property type="match status" value="1"/>
</dbReference>
<reference evidence="1" key="1">
    <citation type="submission" date="2021-12" db="EMBL/GenBank/DDBJ databases">
        <authorList>
            <person name="Rodrigo-Torres L."/>
            <person name="Arahal R. D."/>
            <person name="Lucena T."/>
        </authorList>
    </citation>
    <scope>NUCLEOTIDE SEQUENCE</scope>
    <source>
        <strain evidence="1">CECT 8858</strain>
    </source>
</reference>
<comment type="caution">
    <text evidence="1">The sequence shown here is derived from an EMBL/GenBank/DDBJ whole genome shotgun (WGS) entry which is preliminary data.</text>
</comment>
<name>A0ABN8EVJ3_9BACT</name>
<protein>
    <submittedName>
        <fullName evidence="1">Uncharacterized protein</fullName>
    </submittedName>
</protein>
<evidence type="ECO:0000313" key="2">
    <source>
        <dbReference type="Proteomes" id="UP000837932"/>
    </source>
</evidence>
<evidence type="ECO:0000313" key="1">
    <source>
        <dbReference type="EMBL" id="CAH0995985.1"/>
    </source>
</evidence>
<organism evidence="1 2">
    <name type="scientific">Emticicia aquatica</name>
    <dbReference type="NCBI Taxonomy" id="1681835"/>
    <lineage>
        <taxon>Bacteria</taxon>
        <taxon>Pseudomonadati</taxon>
        <taxon>Bacteroidota</taxon>
        <taxon>Cytophagia</taxon>
        <taxon>Cytophagales</taxon>
        <taxon>Leadbetterellaceae</taxon>
        <taxon>Emticicia</taxon>
    </lineage>
</organism>
<dbReference type="Proteomes" id="UP000837932">
    <property type="component" value="Unassembled WGS sequence"/>
</dbReference>
<keyword evidence="2" id="KW-1185">Reference proteome</keyword>
<sequence length="409" mass="46545">MLSREAFQQLPIFITTMSRWDGDVSSASLALAKVLSRDNPVFYLDYPYSWADVWRERKKPTVKRRMNALLFGKDYLVNVPEQSPNFVAVTPKPALPIYSLPAGELYNIASAYNDRQLSNVIKRICREKGFKDFLLINSFNPTYLANVQKYLSPSLSIYHSRDAIEEVPGHGLVKENSCVTHYDMSMATSKQLCRNISARNNKTVNYFPNGGDVHLFKKAIAEILLKPKEIADIKTPIIGYTGAICQRIDYELMVKIAVQNPDKTIVIVGPRKDKEFTNIKLDDYKNIVFVGPKRIEELPSFLQYFDCTIIPFVKNNLTGGIYPLKINEYLAAGKAVVTTNFSEDIATFAKHIYLANNHEEFLSMIPLAMNDNSVEKKENRLAAAMSNAWENRVALLWDLAWEAYQKKNS</sequence>
<proteinExistence type="predicted"/>
<dbReference type="EMBL" id="CAKLPY010000002">
    <property type="protein sequence ID" value="CAH0995985.1"/>
    <property type="molecule type" value="Genomic_DNA"/>
</dbReference>
<dbReference type="SUPFAM" id="SSF53756">
    <property type="entry name" value="UDP-Glycosyltransferase/glycogen phosphorylase"/>
    <property type="match status" value="1"/>
</dbReference>